<proteinExistence type="predicted"/>
<evidence type="ECO:0000313" key="1">
    <source>
        <dbReference type="EMBL" id="KXJ92632.1"/>
    </source>
</evidence>
<dbReference type="Proteomes" id="UP000070501">
    <property type="component" value="Unassembled WGS sequence"/>
</dbReference>
<sequence length="103" mass="10635">MASSSSGSLFVPSVSPLSTLAEVVVLAAVAAAAVTARCPSLLLLAHLPFAPRTRLTSPTKTDSIPVAAALCSTRMAASRSAHETRPLSEKKHKLGGNITTWLL</sequence>
<dbReference type="EMBL" id="KQ964248">
    <property type="protein sequence ID" value="KXJ92632.1"/>
    <property type="molecule type" value="Genomic_DNA"/>
</dbReference>
<protein>
    <submittedName>
        <fullName evidence="1">Uncharacterized protein</fullName>
    </submittedName>
</protein>
<name>A0A136J657_9PEZI</name>
<gene>
    <name evidence="1" type="ORF">Micbo1qcDRAFT_49978</name>
</gene>
<evidence type="ECO:0000313" key="2">
    <source>
        <dbReference type="Proteomes" id="UP000070501"/>
    </source>
</evidence>
<dbReference type="AlphaFoldDB" id="A0A136J657"/>
<reference evidence="2" key="1">
    <citation type="submission" date="2016-02" db="EMBL/GenBank/DDBJ databases">
        <title>Draft genome sequence of Microdochium bolleyi, a fungal endophyte of beachgrass.</title>
        <authorList>
            <consortium name="DOE Joint Genome Institute"/>
            <person name="David A.S."/>
            <person name="May G."/>
            <person name="Haridas S."/>
            <person name="Lim J."/>
            <person name="Wang M."/>
            <person name="Labutti K."/>
            <person name="Lipzen A."/>
            <person name="Barry K."/>
            <person name="Grigoriev I.V."/>
        </authorList>
    </citation>
    <scope>NUCLEOTIDE SEQUENCE [LARGE SCALE GENOMIC DNA]</scope>
    <source>
        <strain evidence="2">J235TASD1</strain>
    </source>
</reference>
<dbReference type="InParanoid" id="A0A136J657"/>
<keyword evidence="2" id="KW-1185">Reference proteome</keyword>
<accession>A0A136J657</accession>
<organism evidence="1 2">
    <name type="scientific">Microdochium bolleyi</name>
    <dbReference type="NCBI Taxonomy" id="196109"/>
    <lineage>
        <taxon>Eukaryota</taxon>
        <taxon>Fungi</taxon>
        <taxon>Dikarya</taxon>
        <taxon>Ascomycota</taxon>
        <taxon>Pezizomycotina</taxon>
        <taxon>Sordariomycetes</taxon>
        <taxon>Xylariomycetidae</taxon>
        <taxon>Xylariales</taxon>
        <taxon>Microdochiaceae</taxon>
        <taxon>Microdochium</taxon>
    </lineage>
</organism>